<organism evidence="3 4">
    <name type="scientific">Motilibacter deserti</name>
    <dbReference type="NCBI Taxonomy" id="2714956"/>
    <lineage>
        <taxon>Bacteria</taxon>
        <taxon>Bacillati</taxon>
        <taxon>Actinomycetota</taxon>
        <taxon>Actinomycetes</taxon>
        <taxon>Motilibacterales</taxon>
        <taxon>Motilibacteraceae</taxon>
        <taxon>Motilibacter</taxon>
    </lineage>
</organism>
<dbReference type="Pfam" id="PF00668">
    <property type="entry name" value="Condensation"/>
    <property type="match status" value="1"/>
</dbReference>
<feature type="non-terminal residue" evidence="3">
    <location>
        <position position="646"/>
    </location>
</feature>
<dbReference type="Gene3D" id="3.30.559.30">
    <property type="entry name" value="Nonribosomal peptide synthetase, condensation domain"/>
    <property type="match status" value="1"/>
</dbReference>
<evidence type="ECO:0000259" key="1">
    <source>
        <dbReference type="Pfam" id="PF00501"/>
    </source>
</evidence>
<sequence length="646" mass="67003">MEATPLPLAPFGALSDLLAGEDAYRGSERHDADAAYWRSLLADRPEPGTLAAAEPALPRALTSGSTALPPEAAAELRAAAADAGASWPAVVLAAVALYLSRLTGQDDVVLGLPVTARRTAAERSVPAMVSNVVPLRIAPRPGLTVRELVRHTSERLHAALRHQRYRLEELRRDLGLLADGARLLGPYVNLVPLENTLRFGAATCTVRNLAGGPVDDFALVLDGRAGGGLRLQLDANADLYTPADVDAHLARLAALIRQLAEAPDRLVGRVGLVEPAELARLATWNDTSRPVPPATLPALLERQAARTPDAPAVVAGDETLTYAELHGRANALARLLVRHGARPEQYVALLLPRGADMIVALLAVLKSGAAYLPLDPDYPPARLAAMVADAAPPLVVTTSEAASVLETPADGPLTLVLDSPAVQGELAGLAQSDLTDADRAEPLLPGSPAYVIYTSGSTGRPKGVVVAQQSVVDMAAWAVDAFGPDRLARVLASTSLCFDVSVFEMFGPLACGGSIEVVRNVLALAEQPGRHWDVTLVSAVPSAFAQVLAAGAVDAAPGSVVLAGEALSAHAVREISAALPGAELANIYGPTEATVYATAWYASPGTAEGAPPIGGPLENTRTYVLDAHLRQVPPGTAGELYLAGTG</sequence>
<dbReference type="SUPFAM" id="SSF52777">
    <property type="entry name" value="CoA-dependent acyltransferases"/>
    <property type="match status" value="1"/>
</dbReference>
<dbReference type="InterPro" id="IPR020845">
    <property type="entry name" value="AMP-binding_CS"/>
</dbReference>
<name>A0ABX0H456_9ACTN</name>
<feature type="domain" description="AMP-dependent synthetase/ligase" evidence="1">
    <location>
        <begin position="300"/>
        <end position="645"/>
    </location>
</feature>
<evidence type="ECO:0000259" key="2">
    <source>
        <dbReference type="Pfam" id="PF00668"/>
    </source>
</evidence>
<dbReference type="PANTHER" id="PTHR45527:SF1">
    <property type="entry name" value="FATTY ACID SYNTHASE"/>
    <property type="match status" value="1"/>
</dbReference>
<gene>
    <name evidence="3" type="ORF">G9H71_22435</name>
</gene>
<dbReference type="Pfam" id="PF00501">
    <property type="entry name" value="AMP-binding"/>
    <property type="match status" value="1"/>
</dbReference>
<dbReference type="PANTHER" id="PTHR45527">
    <property type="entry name" value="NONRIBOSOMAL PEPTIDE SYNTHETASE"/>
    <property type="match status" value="1"/>
</dbReference>
<accession>A0ABX0H456</accession>
<dbReference type="RefSeq" id="WP_166284968.1">
    <property type="nucleotide sequence ID" value="NZ_JAANNP010000206.1"/>
</dbReference>
<comment type="caution">
    <text evidence="3">The sequence shown here is derived from an EMBL/GenBank/DDBJ whole genome shotgun (WGS) entry which is preliminary data.</text>
</comment>
<dbReference type="PROSITE" id="PS00455">
    <property type="entry name" value="AMP_BINDING"/>
    <property type="match status" value="1"/>
</dbReference>
<feature type="domain" description="Condensation" evidence="2">
    <location>
        <begin position="19"/>
        <end position="281"/>
    </location>
</feature>
<dbReference type="InterPro" id="IPR001242">
    <property type="entry name" value="Condensation_dom"/>
</dbReference>
<evidence type="ECO:0000313" key="3">
    <source>
        <dbReference type="EMBL" id="NHC16547.1"/>
    </source>
</evidence>
<dbReference type="EMBL" id="JAANNP010000206">
    <property type="protein sequence ID" value="NHC16547.1"/>
    <property type="molecule type" value="Genomic_DNA"/>
</dbReference>
<dbReference type="Proteomes" id="UP000800981">
    <property type="component" value="Unassembled WGS sequence"/>
</dbReference>
<dbReference type="InterPro" id="IPR000873">
    <property type="entry name" value="AMP-dep_synth/lig_dom"/>
</dbReference>
<dbReference type="Gene3D" id="2.30.38.10">
    <property type="entry name" value="Luciferase, Domain 3"/>
    <property type="match status" value="1"/>
</dbReference>
<keyword evidence="4" id="KW-1185">Reference proteome</keyword>
<reference evidence="3 4" key="1">
    <citation type="submission" date="2020-03" db="EMBL/GenBank/DDBJ databases">
        <title>Two novel Motilibacter sp.</title>
        <authorList>
            <person name="Liu S."/>
        </authorList>
    </citation>
    <scope>NUCLEOTIDE SEQUENCE [LARGE SCALE GENOMIC DNA]</scope>
    <source>
        <strain evidence="3 4">E257</strain>
    </source>
</reference>
<evidence type="ECO:0000313" key="4">
    <source>
        <dbReference type="Proteomes" id="UP000800981"/>
    </source>
</evidence>
<proteinExistence type="predicted"/>
<protein>
    <submittedName>
        <fullName evidence="3">AMP-binding protein</fullName>
    </submittedName>
</protein>
<dbReference type="SUPFAM" id="SSF56801">
    <property type="entry name" value="Acetyl-CoA synthetase-like"/>
    <property type="match status" value="1"/>
</dbReference>
<dbReference type="Gene3D" id="3.40.50.980">
    <property type="match status" value="2"/>
</dbReference>